<dbReference type="InterPro" id="IPR050687">
    <property type="entry name" value="Dynein_IC"/>
</dbReference>
<evidence type="ECO:0000256" key="10">
    <source>
        <dbReference type="ARBA" id="ARBA00023212"/>
    </source>
</evidence>
<comment type="similarity">
    <text evidence="2">Belongs to the dynein intermediate chain family.</text>
</comment>
<evidence type="ECO:0000256" key="9">
    <source>
        <dbReference type="ARBA" id="ARBA00023175"/>
    </source>
</evidence>
<evidence type="ECO:0000256" key="2">
    <source>
        <dbReference type="ARBA" id="ARBA00011059"/>
    </source>
</evidence>
<keyword evidence="11" id="KW-0966">Cell projection</keyword>
<comment type="subcellular location">
    <subcellularLocation>
        <location evidence="1">Cytoplasm</location>
        <location evidence="1">Cytoskeleton</location>
        <location evidence="1">Cilium axoneme</location>
    </subcellularLocation>
</comment>
<dbReference type="GO" id="GO:0045503">
    <property type="term" value="F:dynein light chain binding"/>
    <property type="evidence" value="ECO:0007669"/>
    <property type="project" value="TreeGrafter"/>
</dbReference>
<feature type="region of interest" description="Disordered" evidence="12">
    <location>
        <begin position="564"/>
        <end position="593"/>
    </location>
</feature>
<dbReference type="GO" id="GO:0036158">
    <property type="term" value="P:outer dynein arm assembly"/>
    <property type="evidence" value="ECO:0007669"/>
    <property type="project" value="TreeGrafter"/>
</dbReference>
<dbReference type="GO" id="GO:0045504">
    <property type="term" value="F:dynein heavy chain binding"/>
    <property type="evidence" value="ECO:0007669"/>
    <property type="project" value="TreeGrafter"/>
</dbReference>
<dbReference type="GO" id="GO:0036157">
    <property type="term" value="C:outer dynein arm"/>
    <property type="evidence" value="ECO:0007669"/>
    <property type="project" value="TreeGrafter"/>
</dbReference>
<feature type="region of interest" description="Disordered" evidence="12">
    <location>
        <begin position="471"/>
        <end position="511"/>
    </location>
</feature>
<name>A0A154P0Y5_DUFNO</name>
<dbReference type="AlphaFoldDB" id="A0A154P0Y5"/>
<dbReference type="Pfam" id="PF00400">
    <property type="entry name" value="WD40"/>
    <property type="match status" value="1"/>
</dbReference>
<keyword evidence="6" id="KW-0677">Repeat</keyword>
<keyword evidence="10" id="KW-0206">Cytoskeleton</keyword>
<feature type="compositionally biased region" description="Basic residues" evidence="12">
    <location>
        <begin position="501"/>
        <end position="511"/>
    </location>
</feature>
<keyword evidence="5" id="KW-0493">Microtubule</keyword>
<evidence type="ECO:0000313" key="14">
    <source>
        <dbReference type="Proteomes" id="UP000076502"/>
    </source>
</evidence>
<dbReference type="GO" id="GO:0005874">
    <property type="term" value="C:microtubule"/>
    <property type="evidence" value="ECO:0007669"/>
    <property type="project" value="UniProtKB-KW"/>
</dbReference>
<keyword evidence="4" id="KW-0853">WD repeat</keyword>
<gene>
    <name evidence="13" type="ORF">WN55_04526</name>
</gene>
<dbReference type="GO" id="GO:0003341">
    <property type="term" value="P:cilium movement"/>
    <property type="evidence" value="ECO:0007669"/>
    <property type="project" value="TreeGrafter"/>
</dbReference>
<keyword evidence="14" id="KW-1185">Reference proteome</keyword>
<feature type="compositionally biased region" description="Basic residues" evidence="12">
    <location>
        <begin position="581"/>
        <end position="593"/>
    </location>
</feature>
<dbReference type="PANTHER" id="PTHR12442:SF7">
    <property type="entry name" value="DYNEIN AXONEMAL INTERMEDIATE CHAIN 2"/>
    <property type="match status" value="1"/>
</dbReference>
<dbReference type="OrthoDB" id="366230at2759"/>
<dbReference type="Proteomes" id="UP000076502">
    <property type="component" value="Unassembled WGS sequence"/>
</dbReference>
<proteinExistence type="inferred from homology"/>
<evidence type="ECO:0000256" key="4">
    <source>
        <dbReference type="ARBA" id="ARBA00022574"/>
    </source>
</evidence>
<evidence type="ECO:0000256" key="12">
    <source>
        <dbReference type="SAM" id="MobiDB-lite"/>
    </source>
</evidence>
<keyword evidence="7" id="KW-0243">Dynein</keyword>
<dbReference type="STRING" id="178035.A0A154P0Y5"/>
<dbReference type="InterPro" id="IPR036322">
    <property type="entry name" value="WD40_repeat_dom_sf"/>
</dbReference>
<evidence type="ECO:0000256" key="1">
    <source>
        <dbReference type="ARBA" id="ARBA00004430"/>
    </source>
</evidence>
<keyword evidence="8" id="KW-0969">Cilium</keyword>
<dbReference type="SMART" id="SM00320">
    <property type="entry name" value="WD40"/>
    <property type="match status" value="4"/>
</dbReference>
<evidence type="ECO:0000256" key="5">
    <source>
        <dbReference type="ARBA" id="ARBA00022701"/>
    </source>
</evidence>
<sequence>QVQTDRKIIKDAGVLHKEGGWPKEIHPRDGETVYRFRRRVEKDASYVSTMRNLLPLMENNVCQNNAVNIHQNFFDDMIPTPLVKQYDMRIWNSYQDPQEIVRPIRSLSWSPNGSNRLAAAYAFTEFEEHSTDVNPYSYVWDVGNAIQPMIALKSSSPMLAVKFNPRDLSMLISGHMSGQVCCWDIRMGGTPVHTSHIFLSHGAPATRALWTSSKANTEFFSASSNGTIMWWDTRFMKRPTHILVMDMYDPRRMDRFKAIGVTALNFEPTMSNKFLVGLVNGMAINVNRKNVTPEEQFAMKFECYTGPVHSLDRNPFAPKSFLTIGDWSAKVWSDDTREGSLLSTREQDVCLTGGCWSKSRGSIFFTINKKGLLEAYDILAGMRKPLTSIQVYSGKLTAISTHDEGDLLAVGGANGTIYVLECLEGLTAFSREDKMFLNNYLDGCNRFEKVLDNRLKEIRLHYNTIELEKDEPKSKTRIKKKDTAKEKKKVANATQKEKVEKKKLKKPRMRRKESFTIESELMAAQKLYFQLVEEQMAKIEDIDPEDTLAAQSLLNLRVVTKPDDVEVESEQEDPKRERSQRSTKFRRRTTRKKGASKIYESDLAIEPIMEADQGSQKGKGTRRRSFLKSCPMEVCKPDICCKDVIGKRSSKRKKKTIHSDEPRSATQIGSFVLKSISYVSLGDYLDQILPLSREDKMRILRQKNFPPNFLREELAKAKLAVRTWQDQILAGKLSFRTVLTKMGKVPDESEMVDRGELKEQMESKASLVEQSDDQKSVPLIVRKSGHRRITRRKKVISVEEEEELAKVKRRESLRKLMVQMKEFEDKMRPKWSYPRISAARRYSEH</sequence>
<feature type="non-terminal residue" evidence="13">
    <location>
        <position position="1"/>
    </location>
</feature>
<keyword evidence="9" id="KW-0505">Motor protein</keyword>
<evidence type="ECO:0000256" key="8">
    <source>
        <dbReference type="ARBA" id="ARBA00023069"/>
    </source>
</evidence>
<dbReference type="InterPro" id="IPR015943">
    <property type="entry name" value="WD40/YVTN_repeat-like_dom_sf"/>
</dbReference>
<dbReference type="EMBL" id="KQ434796">
    <property type="protein sequence ID" value="KZC05586.1"/>
    <property type="molecule type" value="Genomic_DNA"/>
</dbReference>
<evidence type="ECO:0000256" key="6">
    <source>
        <dbReference type="ARBA" id="ARBA00022737"/>
    </source>
</evidence>
<evidence type="ECO:0000256" key="7">
    <source>
        <dbReference type="ARBA" id="ARBA00023017"/>
    </source>
</evidence>
<dbReference type="SUPFAM" id="SSF50978">
    <property type="entry name" value="WD40 repeat-like"/>
    <property type="match status" value="1"/>
</dbReference>
<reference evidence="13 14" key="1">
    <citation type="submission" date="2015-07" db="EMBL/GenBank/DDBJ databases">
        <title>The genome of Dufourea novaeangliae.</title>
        <authorList>
            <person name="Pan H."/>
            <person name="Kapheim K."/>
        </authorList>
    </citation>
    <scope>NUCLEOTIDE SEQUENCE [LARGE SCALE GENOMIC DNA]</scope>
    <source>
        <strain evidence="13">0120121106</strain>
        <tissue evidence="13">Whole body</tissue>
    </source>
</reference>
<dbReference type="Gene3D" id="2.130.10.10">
    <property type="entry name" value="YVTN repeat-like/Quinoprotein amine dehydrogenase"/>
    <property type="match status" value="2"/>
</dbReference>
<dbReference type="PANTHER" id="PTHR12442">
    <property type="entry name" value="DYNEIN INTERMEDIATE CHAIN"/>
    <property type="match status" value="1"/>
</dbReference>
<evidence type="ECO:0000313" key="13">
    <source>
        <dbReference type="EMBL" id="KZC05586.1"/>
    </source>
</evidence>
<accession>A0A154P0Y5</accession>
<keyword evidence="3" id="KW-0963">Cytoplasm</keyword>
<dbReference type="InterPro" id="IPR001680">
    <property type="entry name" value="WD40_rpt"/>
</dbReference>
<evidence type="ECO:0000256" key="11">
    <source>
        <dbReference type="ARBA" id="ARBA00023273"/>
    </source>
</evidence>
<protein>
    <submittedName>
        <fullName evidence="13">Dynein intermediate chain 3, ciliary</fullName>
    </submittedName>
</protein>
<organism evidence="13 14">
    <name type="scientific">Dufourea novaeangliae</name>
    <name type="common">Sweat bee</name>
    <dbReference type="NCBI Taxonomy" id="178035"/>
    <lineage>
        <taxon>Eukaryota</taxon>
        <taxon>Metazoa</taxon>
        <taxon>Ecdysozoa</taxon>
        <taxon>Arthropoda</taxon>
        <taxon>Hexapoda</taxon>
        <taxon>Insecta</taxon>
        <taxon>Pterygota</taxon>
        <taxon>Neoptera</taxon>
        <taxon>Endopterygota</taxon>
        <taxon>Hymenoptera</taxon>
        <taxon>Apocrita</taxon>
        <taxon>Aculeata</taxon>
        <taxon>Apoidea</taxon>
        <taxon>Anthophila</taxon>
        <taxon>Halictidae</taxon>
        <taxon>Rophitinae</taxon>
        <taxon>Dufourea</taxon>
    </lineage>
</organism>
<evidence type="ECO:0000256" key="3">
    <source>
        <dbReference type="ARBA" id="ARBA00022490"/>
    </source>
</evidence>
<feature type="compositionally biased region" description="Basic residues" evidence="12">
    <location>
        <begin position="475"/>
        <end position="490"/>
    </location>
</feature>